<sequence length="71" mass="8068">MNFIQRSIEMKGPLLLFEFIFLVGGILLVVIGLKIRKQSRSSALMSVIIGLIIALISIYLLFWTFIFGYNS</sequence>
<keyword evidence="3" id="KW-1185">Reference proteome</keyword>
<dbReference type="EMBL" id="CP019728">
    <property type="protein sequence ID" value="AQS53619.1"/>
    <property type="molecule type" value="Genomic_DNA"/>
</dbReference>
<keyword evidence="1" id="KW-1133">Transmembrane helix</keyword>
<protein>
    <submittedName>
        <fullName evidence="2">Uncharacterized protein</fullName>
    </submittedName>
</protein>
<dbReference type="STRING" id="708126.BW727_101252"/>
<dbReference type="KEGG" id="jda:BW727_101252"/>
<name>A0A1S6IQ18_9LACT</name>
<reference evidence="2 3" key="1">
    <citation type="journal article" date="2014" name="Int. J. Syst. Evol. Microbiol.">
        <title>Jeotgalibaca dankookensis gen. nov., sp. nov., a member of the family Carnobacteriaceae, isolated from seujeot (Korean traditional food).</title>
        <authorList>
            <person name="Lee D.G."/>
            <person name="Trujillo M.E."/>
            <person name="Kang H."/>
            <person name="Ahn T.Y."/>
        </authorList>
    </citation>
    <scope>NUCLEOTIDE SEQUENCE [LARGE SCALE GENOMIC DNA]</scope>
    <source>
        <strain evidence="2 3">EX-07</strain>
    </source>
</reference>
<dbReference type="Proteomes" id="UP000188993">
    <property type="component" value="Chromosome"/>
</dbReference>
<organism evidence="2 3">
    <name type="scientific">Jeotgalibaca dankookensis</name>
    <dbReference type="NCBI Taxonomy" id="708126"/>
    <lineage>
        <taxon>Bacteria</taxon>
        <taxon>Bacillati</taxon>
        <taxon>Bacillota</taxon>
        <taxon>Bacilli</taxon>
        <taxon>Lactobacillales</taxon>
        <taxon>Carnobacteriaceae</taxon>
        <taxon>Jeotgalibaca</taxon>
    </lineage>
</organism>
<evidence type="ECO:0000313" key="3">
    <source>
        <dbReference type="Proteomes" id="UP000188993"/>
    </source>
</evidence>
<keyword evidence="1" id="KW-0472">Membrane</keyword>
<accession>A0A1S6IQ18</accession>
<dbReference type="AlphaFoldDB" id="A0A1S6IQ18"/>
<evidence type="ECO:0000256" key="1">
    <source>
        <dbReference type="SAM" id="Phobius"/>
    </source>
</evidence>
<gene>
    <name evidence="2" type="ORF">BW727_101252</name>
</gene>
<evidence type="ECO:0000313" key="2">
    <source>
        <dbReference type="EMBL" id="AQS53619.1"/>
    </source>
</evidence>
<feature type="transmembrane region" description="Helical" evidence="1">
    <location>
        <begin position="12"/>
        <end position="31"/>
    </location>
</feature>
<proteinExistence type="predicted"/>
<keyword evidence="1" id="KW-0812">Transmembrane</keyword>
<feature type="transmembrane region" description="Helical" evidence="1">
    <location>
        <begin position="43"/>
        <end position="66"/>
    </location>
</feature>
<dbReference type="RefSeq" id="WP_062468803.1">
    <property type="nucleotide sequence ID" value="NZ_BBYN01000009.1"/>
</dbReference>